<evidence type="ECO:0000313" key="11">
    <source>
        <dbReference type="EMBL" id="HGN36239.1"/>
    </source>
</evidence>
<comment type="pathway">
    <text evidence="2 9">Pyrimidine metabolism; UMP biosynthesis via de novo pathway.</text>
</comment>
<evidence type="ECO:0000256" key="2">
    <source>
        <dbReference type="ARBA" id="ARBA00004725"/>
    </source>
</evidence>
<dbReference type="InterPro" id="IPR033888">
    <property type="entry name" value="DHOD_1B"/>
</dbReference>
<dbReference type="GO" id="GO:0044205">
    <property type="term" value="P:'de novo' UMP biosynthetic process"/>
    <property type="evidence" value="ECO:0007669"/>
    <property type="project" value="UniProtKB-UniRule"/>
</dbReference>
<evidence type="ECO:0000259" key="10">
    <source>
        <dbReference type="Pfam" id="PF01180"/>
    </source>
</evidence>
<dbReference type="NCBIfam" id="NF041011">
    <property type="entry name" value="dihydoor_dh_Arch"/>
    <property type="match status" value="1"/>
</dbReference>
<feature type="binding site" evidence="9">
    <location>
        <begin position="264"/>
        <end position="265"/>
    </location>
    <ligand>
        <name>FMN</name>
        <dbReference type="ChEBI" id="CHEBI:58210"/>
    </ligand>
</feature>
<gene>
    <name evidence="9" type="primary">pyrD</name>
    <name evidence="11" type="ORF">ENT87_01620</name>
    <name evidence="12" type="ORF">ENU30_04930</name>
</gene>
<dbReference type="EMBL" id="DTBZ01000095">
    <property type="protein sequence ID" value="HGQ18300.1"/>
    <property type="molecule type" value="Genomic_DNA"/>
</dbReference>
<dbReference type="EMBL" id="DTAI01000052">
    <property type="protein sequence ID" value="HGN36239.1"/>
    <property type="molecule type" value="Genomic_DNA"/>
</dbReference>
<feature type="binding site" evidence="9">
    <location>
        <begin position="71"/>
        <end position="75"/>
    </location>
    <ligand>
        <name>substrate</name>
    </ligand>
</feature>
<feature type="binding site" evidence="9">
    <location>
        <position position="22"/>
    </location>
    <ligand>
        <name>FMN</name>
        <dbReference type="ChEBI" id="CHEBI:58210"/>
    </ligand>
</feature>
<evidence type="ECO:0000256" key="6">
    <source>
        <dbReference type="ARBA" id="ARBA00022643"/>
    </source>
</evidence>
<dbReference type="NCBIfam" id="TIGR01037">
    <property type="entry name" value="pyrD_sub1_fam"/>
    <property type="match status" value="1"/>
</dbReference>
<feature type="binding site" evidence="9">
    <location>
        <begin position="46"/>
        <end position="47"/>
    </location>
    <ligand>
        <name>FMN</name>
        <dbReference type="ChEBI" id="CHEBI:58210"/>
    </ligand>
</feature>
<feature type="domain" description="Dihydroorotate dehydrogenase catalytic" evidence="10">
    <location>
        <begin position="5"/>
        <end position="284"/>
    </location>
</feature>
<feature type="binding site" evidence="9">
    <location>
        <begin position="191"/>
        <end position="192"/>
    </location>
    <ligand>
        <name>substrate</name>
    </ligand>
</feature>
<evidence type="ECO:0000256" key="8">
    <source>
        <dbReference type="ARBA" id="ARBA00023002"/>
    </source>
</evidence>
<dbReference type="FunFam" id="3.20.20.70:FF:000027">
    <property type="entry name" value="Dihydropyrimidine dehydrogenase [NADP(+)]"/>
    <property type="match status" value="1"/>
</dbReference>
<reference evidence="12" key="1">
    <citation type="journal article" date="2020" name="mSystems">
        <title>Genome- and Community-Level Interaction Insights into Carbon Utilization and Element Cycling Functions of Hydrothermarchaeota in Hydrothermal Sediment.</title>
        <authorList>
            <person name="Zhou Z."/>
            <person name="Liu Y."/>
            <person name="Xu W."/>
            <person name="Pan J."/>
            <person name="Luo Z.H."/>
            <person name="Li M."/>
        </authorList>
    </citation>
    <scope>NUCLEOTIDE SEQUENCE [LARGE SCALE GENOMIC DNA]</scope>
    <source>
        <strain evidence="11">SpSt-618</strain>
        <strain evidence="12">SpSt-657</strain>
    </source>
</reference>
<evidence type="ECO:0000256" key="1">
    <source>
        <dbReference type="ARBA" id="ARBA00004496"/>
    </source>
</evidence>
<feature type="active site" description="Nucleophile" evidence="9">
    <location>
        <position position="130"/>
    </location>
</feature>
<evidence type="ECO:0000313" key="12">
    <source>
        <dbReference type="EMBL" id="HGQ18300.1"/>
    </source>
</evidence>
<dbReference type="GO" id="GO:0006207">
    <property type="term" value="P:'de novo' pyrimidine nucleobase biosynthetic process"/>
    <property type="evidence" value="ECO:0007669"/>
    <property type="project" value="InterPro"/>
</dbReference>
<keyword evidence="4 9" id="KW-0963">Cytoplasm</keyword>
<feature type="binding site" evidence="9">
    <location>
        <position position="190"/>
    </location>
    <ligand>
        <name>FMN</name>
        <dbReference type="ChEBI" id="CHEBI:58210"/>
    </ligand>
</feature>
<dbReference type="InterPro" id="IPR024920">
    <property type="entry name" value="Dihydroorotate_DH_1"/>
</dbReference>
<accession>A0A7J3JQD4</accession>
<comment type="cofactor">
    <cofactor evidence="9">
        <name>FMN</name>
        <dbReference type="ChEBI" id="CHEBI:58210"/>
    </cofactor>
    <text evidence="9">Binds 1 FMN per subunit.</text>
</comment>
<feature type="binding site" evidence="9">
    <location>
        <position position="46"/>
    </location>
    <ligand>
        <name>substrate</name>
    </ligand>
</feature>
<feature type="binding site" evidence="9">
    <location>
        <position position="127"/>
    </location>
    <ligand>
        <name>FMN</name>
        <dbReference type="ChEBI" id="CHEBI:58210"/>
    </ligand>
</feature>
<dbReference type="PANTHER" id="PTHR48109">
    <property type="entry name" value="DIHYDROOROTATE DEHYDROGENASE (QUINONE), MITOCHONDRIAL-RELATED"/>
    <property type="match status" value="1"/>
</dbReference>
<proteinExistence type="inferred from homology"/>
<keyword evidence="8 9" id="KW-0560">Oxidoreductase</keyword>
<dbReference type="InterPro" id="IPR013785">
    <property type="entry name" value="Aldolase_TIM"/>
</dbReference>
<evidence type="ECO:0000256" key="9">
    <source>
        <dbReference type="HAMAP-Rule" id="MF_00224"/>
    </source>
</evidence>
<dbReference type="Gene3D" id="3.20.20.70">
    <property type="entry name" value="Aldolase class I"/>
    <property type="match status" value="1"/>
</dbReference>
<dbReference type="HAMAP" id="MF_00224">
    <property type="entry name" value="DHO_dh_type1"/>
    <property type="match status" value="1"/>
</dbReference>
<dbReference type="PROSITE" id="PS00912">
    <property type="entry name" value="DHODEHASE_2"/>
    <property type="match status" value="1"/>
</dbReference>
<dbReference type="EC" id="1.3.-.-" evidence="9"/>
<comment type="catalytic activity">
    <reaction evidence="9">
        <text>(S)-dihydroorotate + A = orotate + AH2</text>
        <dbReference type="Rhea" id="RHEA:18073"/>
        <dbReference type="ChEBI" id="CHEBI:13193"/>
        <dbReference type="ChEBI" id="CHEBI:17499"/>
        <dbReference type="ChEBI" id="CHEBI:30839"/>
        <dbReference type="ChEBI" id="CHEBI:30864"/>
    </reaction>
</comment>
<evidence type="ECO:0000256" key="7">
    <source>
        <dbReference type="ARBA" id="ARBA00022975"/>
    </source>
</evidence>
<dbReference type="GO" id="GO:0004152">
    <property type="term" value="F:dihydroorotate dehydrogenase activity"/>
    <property type="evidence" value="ECO:0007669"/>
    <property type="project" value="UniProtKB-UniRule"/>
</dbReference>
<comment type="similarity">
    <text evidence="3 9">Belongs to the dihydroorotate dehydrogenase family. Type 1 subfamily.</text>
</comment>
<protein>
    <recommendedName>
        <fullName evidence="9">Dihydroorotate dehydrogenase</fullName>
        <shortName evidence="9">DHOD</shortName>
        <shortName evidence="9">DHODase</shortName>
        <shortName evidence="9">DHOdehase</shortName>
        <ecNumber evidence="9">1.3.-.-</ecNumber>
    </recommendedName>
</protein>
<evidence type="ECO:0000256" key="4">
    <source>
        <dbReference type="ARBA" id="ARBA00022490"/>
    </source>
</evidence>
<dbReference type="SUPFAM" id="SSF51395">
    <property type="entry name" value="FMN-linked oxidoreductases"/>
    <property type="match status" value="1"/>
</dbReference>
<name>A0A7J3JQD4_9CREN</name>
<dbReference type="PANTHER" id="PTHR48109:SF1">
    <property type="entry name" value="DIHYDROOROTATE DEHYDROGENASE (FUMARATE)"/>
    <property type="match status" value="1"/>
</dbReference>
<comment type="subcellular location">
    <subcellularLocation>
        <location evidence="1 9">Cytoplasm</location>
    </subcellularLocation>
</comment>
<evidence type="ECO:0000256" key="5">
    <source>
        <dbReference type="ARBA" id="ARBA00022630"/>
    </source>
</evidence>
<dbReference type="GO" id="GO:0005737">
    <property type="term" value="C:cytoplasm"/>
    <property type="evidence" value="ECO:0007669"/>
    <property type="project" value="UniProtKB-SubCell"/>
</dbReference>
<dbReference type="InterPro" id="IPR005720">
    <property type="entry name" value="Dihydroorotate_DH_cat"/>
</dbReference>
<dbReference type="InterPro" id="IPR053488">
    <property type="entry name" value="DHODH_Type1"/>
</dbReference>
<organism evidence="12">
    <name type="scientific">Ignisphaera aggregans</name>
    <dbReference type="NCBI Taxonomy" id="334771"/>
    <lineage>
        <taxon>Archaea</taxon>
        <taxon>Thermoproteota</taxon>
        <taxon>Thermoprotei</taxon>
        <taxon>Desulfurococcales</taxon>
        <taxon>Desulfurococcaceae</taxon>
        <taxon>Ignisphaera</taxon>
    </lineage>
</organism>
<keyword evidence="5 9" id="KW-0285">Flavoprotein</keyword>
<dbReference type="PIRSF" id="PIRSF000164">
    <property type="entry name" value="DHO_oxidase"/>
    <property type="match status" value="1"/>
</dbReference>
<dbReference type="InterPro" id="IPR050074">
    <property type="entry name" value="DHO_dehydrogenase"/>
</dbReference>
<dbReference type="NCBIfam" id="NF005574">
    <property type="entry name" value="PRK07259.1"/>
    <property type="match status" value="1"/>
</dbReference>
<dbReference type="Pfam" id="PF01180">
    <property type="entry name" value="DHO_dh"/>
    <property type="match status" value="1"/>
</dbReference>
<comment type="caution">
    <text evidence="9">Lacks conserved residue(s) required for the propagation of feature annotation.</text>
</comment>
<dbReference type="InterPro" id="IPR049622">
    <property type="entry name" value="Dihydroorotate_DH_I"/>
</dbReference>
<dbReference type="CDD" id="cd04740">
    <property type="entry name" value="DHOD_1B_like"/>
    <property type="match status" value="1"/>
</dbReference>
<sequence length="304" mass="32531">MNLILETDIAGIKLKHPLMNASGILGYAREHILRFIKYGVAAIVTKTITPRPRKGFDPPIIVELPNGGLINAVGLENPGKEIIPELVDEAKRHSIPILISIGGVNEQEFIEVASTANDAGTDAIELNLSCPHTKGYGIEIGADPHNVYNIVKSVTSTVSVPVIAKLGLSDRIIEAAGKALEAGARALTLINTIKALYIDVYTLKPVLTNVFGGLSGPPIHPIAVRVVYEIYKEFQPEIIGCGGVSNWMDAAEFIVAGARAIQIGTALRINSKDVINNITEGLKMWLAIQGFKNIYEAIGASVRG</sequence>
<comment type="function">
    <text evidence="9">Catalyzes the conversion of dihydroorotate to orotate.</text>
</comment>
<dbReference type="InterPro" id="IPR012135">
    <property type="entry name" value="Dihydroorotate_DH_1_2"/>
</dbReference>
<feature type="binding site" evidence="9">
    <location>
        <position position="127"/>
    </location>
    <ligand>
        <name>substrate</name>
    </ligand>
</feature>
<feature type="binding site" evidence="9">
    <location>
        <position position="216"/>
    </location>
    <ligand>
        <name>FMN</name>
        <dbReference type="ChEBI" id="CHEBI:58210"/>
    </ligand>
</feature>
<dbReference type="InterPro" id="IPR001295">
    <property type="entry name" value="Dihydroorotate_DH_CS"/>
</dbReference>
<feature type="binding site" evidence="9">
    <location>
        <begin position="242"/>
        <end position="243"/>
    </location>
    <ligand>
        <name>FMN</name>
        <dbReference type="ChEBI" id="CHEBI:58210"/>
    </ligand>
</feature>
<keyword evidence="7 9" id="KW-0665">Pyrimidine biosynthesis</keyword>
<comment type="caution">
    <text evidence="12">The sequence shown here is derived from an EMBL/GenBank/DDBJ whole genome shotgun (WGS) entry which is preliminary data.</text>
</comment>
<evidence type="ECO:0000256" key="3">
    <source>
        <dbReference type="ARBA" id="ARBA00008008"/>
    </source>
</evidence>
<dbReference type="AlphaFoldDB" id="A0A7J3JQD4"/>
<dbReference type="UniPathway" id="UPA00070"/>
<feature type="binding site" evidence="9">
    <location>
        <position position="165"/>
    </location>
    <ligand>
        <name>FMN</name>
        <dbReference type="ChEBI" id="CHEBI:58210"/>
    </ligand>
</feature>
<keyword evidence="6 9" id="KW-0288">FMN</keyword>